<dbReference type="Pfam" id="PF00297">
    <property type="entry name" value="Ribosomal_L3"/>
    <property type="match status" value="1"/>
</dbReference>
<evidence type="ECO:0000313" key="1">
    <source>
        <dbReference type="EMBL" id="KAJ7712094.1"/>
    </source>
</evidence>
<sequence length="80" mass="9043">MGYKAGITHVIRDLDCWGSKMHKKEVLAAVHQDRPLIVIPVVRTLTNDNTKSVASGLVHIRKYCTIRSATQFSPERRLTL</sequence>
<dbReference type="AlphaFoldDB" id="A0AAD7MDI3"/>
<name>A0AAD7MDI3_9AGAR</name>
<proteinExistence type="predicted"/>
<dbReference type="GO" id="GO:0003735">
    <property type="term" value="F:structural constituent of ribosome"/>
    <property type="evidence" value="ECO:0007669"/>
    <property type="project" value="InterPro"/>
</dbReference>
<dbReference type="Gene3D" id="2.40.30.10">
    <property type="entry name" value="Translation factors"/>
    <property type="match status" value="1"/>
</dbReference>
<dbReference type="Proteomes" id="UP001215598">
    <property type="component" value="Unassembled WGS sequence"/>
</dbReference>
<evidence type="ECO:0000313" key="2">
    <source>
        <dbReference type="Proteomes" id="UP001215598"/>
    </source>
</evidence>
<accession>A0AAD7MDI3</accession>
<dbReference type="GO" id="GO:0005840">
    <property type="term" value="C:ribosome"/>
    <property type="evidence" value="ECO:0007669"/>
    <property type="project" value="InterPro"/>
</dbReference>
<dbReference type="InterPro" id="IPR000597">
    <property type="entry name" value="Ribosomal_uL3"/>
</dbReference>
<keyword evidence="2" id="KW-1185">Reference proteome</keyword>
<gene>
    <name evidence="1" type="ORF">B0H16DRAFT_1900268</name>
</gene>
<protein>
    <submittedName>
        <fullName evidence="1">Uncharacterized protein</fullName>
    </submittedName>
</protein>
<reference evidence="1" key="1">
    <citation type="submission" date="2023-03" db="EMBL/GenBank/DDBJ databases">
        <title>Massive genome expansion in bonnet fungi (Mycena s.s.) driven by repeated elements and novel gene families across ecological guilds.</title>
        <authorList>
            <consortium name="Lawrence Berkeley National Laboratory"/>
            <person name="Harder C.B."/>
            <person name="Miyauchi S."/>
            <person name="Viragh M."/>
            <person name="Kuo A."/>
            <person name="Thoen E."/>
            <person name="Andreopoulos B."/>
            <person name="Lu D."/>
            <person name="Skrede I."/>
            <person name="Drula E."/>
            <person name="Henrissat B."/>
            <person name="Morin E."/>
            <person name="Kohler A."/>
            <person name="Barry K."/>
            <person name="LaButti K."/>
            <person name="Morin E."/>
            <person name="Salamov A."/>
            <person name="Lipzen A."/>
            <person name="Mereny Z."/>
            <person name="Hegedus B."/>
            <person name="Baldrian P."/>
            <person name="Stursova M."/>
            <person name="Weitz H."/>
            <person name="Taylor A."/>
            <person name="Grigoriev I.V."/>
            <person name="Nagy L.G."/>
            <person name="Martin F."/>
            <person name="Kauserud H."/>
        </authorList>
    </citation>
    <scope>NUCLEOTIDE SEQUENCE</scope>
    <source>
        <strain evidence="1">CBHHK182m</strain>
    </source>
</reference>
<organism evidence="1 2">
    <name type="scientific">Mycena metata</name>
    <dbReference type="NCBI Taxonomy" id="1033252"/>
    <lineage>
        <taxon>Eukaryota</taxon>
        <taxon>Fungi</taxon>
        <taxon>Dikarya</taxon>
        <taxon>Basidiomycota</taxon>
        <taxon>Agaricomycotina</taxon>
        <taxon>Agaricomycetes</taxon>
        <taxon>Agaricomycetidae</taxon>
        <taxon>Agaricales</taxon>
        <taxon>Marasmiineae</taxon>
        <taxon>Mycenaceae</taxon>
        <taxon>Mycena</taxon>
    </lineage>
</organism>
<dbReference type="GO" id="GO:0006412">
    <property type="term" value="P:translation"/>
    <property type="evidence" value="ECO:0007669"/>
    <property type="project" value="InterPro"/>
</dbReference>
<dbReference type="EMBL" id="JARKIB010000377">
    <property type="protein sequence ID" value="KAJ7712094.1"/>
    <property type="molecule type" value="Genomic_DNA"/>
</dbReference>
<comment type="caution">
    <text evidence="1">The sequence shown here is derived from an EMBL/GenBank/DDBJ whole genome shotgun (WGS) entry which is preliminary data.</text>
</comment>